<organism evidence="1 3">
    <name type="scientific">Caerostris extrusa</name>
    <name type="common">Bark spider</name>
    <name type="synonym">Caerostris bankana</name>
    <dbReference type="NCBI Taxonomy" id="172846"/>
    <lineage>
        <taxon>Eukaryota</taxon>
        <taxon>Metazoa</taxon>
        <taxon>Ecdysozoa</taxon>
        <taxon>Arthropoda</taxon>
        <taxon>Chelicerata</taxon>
        <taxon>Arachnida</taxon>
        <taxon>Araneae</taxon>
        <taxon>Araneomorphae</taxon>
        <taxon>Entelegynae</taxon>
        <taxon>Araneoidea</taxon>
        <taxon>Araneidae</taxon>
        <taxon>Caerostris</taxon>
    </lineage>
</organism>
<accession>A0AAV4MD62</accession>
<name>A0AAV4MD62_CAEEX</name>
<comment type="caution">
    <text evidence="1">The sequence shown here is derived from an EMBL/GenBank/DDBJ whole genome shotgun (WGS) entry which is preliminary data.</text>
</comment>
<sequence length="112" mass="13293">MGNFSLFSQTNEITNRKRRFFFCTVGETRGIRTRRPEVKQTFRCRDREGPAVFPSHYVKDVLSLSRYAWYMWALKIFTMYLSGGTSKFAEDAHITLVDAISNYKSRFLRLFR</sequence>
<reference evidence="1 3" key="1">
    <citation type="submission" date="2021-06" db="EMBL/GenBank/DDBJ databases">
        <title>Caerostris extrusa draft genome.</title>
        <authorList>
            <person name="Kono N."/>
            <person name="Arakawa K."/>
        </authorList>
    </citation>
    <scope>NUCLEOTIDE SEQUENCE [LARGE SCALE GENOMIC DNA]</scope>
</reference>
<dbReference type="EMBL" id="BPLR01019671">
    <property type="protein sequence ID" value="GIX70363.1"/>
    <property type="molecule type" value="Genomic_DNA"/>
</dbReference>
<proteinExistence type="predicted"/>
<dbReference type="AlphaFoldDB" id="A0AAV4MD62"/>
<dbReference type="EMBL" id="BPLR01010894">
    <property type="protein sequence ID" value="GIY42788.1"/>
    <property type="molecule type" value="Genomic_DNA"/>
</dbReference>
<dbReference type="Proteomes" id="UP001054945">
    <property type="component" value="Unassembled WGS sequence"/>
</dbReference>
<protein>
    <submittedName>
        <fullName evidence="1">Uncharacterized protein</fullName>
    </submittedName>
</protein>
<evidence type="ECO:0000313" key="3">
    <source>
        <dbReference type="Proteomes" id="UP001054945"/>
    </source>
</evidence>
<keyword evidence="3" id="KW-1185">Reference proteome</keyword>
<evidence type="ECO:0000313" key="1">
    <source>
        <dbReference type="EMBL" id="GIX70363.1"/>
    </source>
</evidence>
<gene>
    <name evidence="2" type="ORF">CEXT_315881</name>
    <name evidence="1" type="ORF">CEXT_57251</name>
</gene>
<evidence type="ECO:0000313" key="2">
    <source>
        <dbReference type="EMBL" id="GIY42788.1"/>
    </source>
</evidence>